<dbReference type="Proteomes" id="UP000887565">
    <property type="component" value="Unplaced"/>
</dbReference>
<organism evidence="1 2">
    <name type="scientific">Romanomermis culicivorax</name>
    <name type="common">Nematode worm</name>
    <dbReference type="NCBI Taxonomy" id="13658"/>
    <lineage>
        <taxon>Eukaryota</taxon>
        <taxon>Metazoa</taxon>
        <taxon>Ecdysozoa</taxon>
        <taxon>Nematoda</taxon>
        <taxon>Enoplea</taxon>
        <taxon>Dorylaimia</taxon>
        <taxon>Mermithida</taxon>
        <taxon>Mermithoidea</taxon>
        <taxon>Mermithidae</taxon>
        <taxon>Romanomermis</taxon>
    </lineage>
</organism>
<proteinExistence type="predicted"/>
<name>A0A915JPY7_ROMCU</name>
<accession>A0A915JPY7</accession>
<evidence type="ECO:0000313" key="1">
    <source>
        <dbReference type="Proteomes" id="UP000887565"/>
    </source>
</evidence>
<sequence>MLIRLRDDMYNSKKSSSDDVVDALALFSGIGRQIFDRCRIRFEQWLIFRIQEISPFLVTYL</sequence>
<protein>
    <submittedName>
        <fullName evidence="2">Uncharacterized protein</fullName>
    </submittedName>
</protein>
<evidence type="ECO:0000313" key="2">
    <source>
        <dbReference type="WBParaSite" id="nRc.2.0.1.t28275-RA"/>
    </source>
</evidence>
<dbReference type="WBParaSite" id="nRc.2.0.1.t28275-RA">
    <property type="protein sequence ID" value="nRc.2.0.1.t28275-RA"/>
    <property type="gene ID" value="nRc.2.0.1.g28275"/>
</dbReference>
<reference evidence="2" key="1">
    <citation type="submission" date="2022-11" db="UniProtKB">
        <authorList>
            <consortium name="WormBaseParasite"/>
        </authorList>
    </citation>
    <scope>IDENTIFICATION</scope>
</reference>
<dbReference type="AlphaFoldDB" id="A0A915JPY7"/>
<keyword evidence="1" id="KW-1185">Reference proteome</keyword>